<sequence>NSQRKSMFLKQWSCGTVIEEESKRVP</sequence>
<dbReference type="Proteomes" id="UP000574717">
    <property type="component" value="Unassembled WGS sequence"/>
</dbReference>
<dbReference type="EMBL" id="BLRU01000394">
    <property type="protein sequence ID" value="GFP20376.1"/>
    <property type="molecule type" value="Genomic_DNA"/>
</dbReference>
<protein>
    <submittedName>
        <fullName evidence="1">Uncharacterized protein</fullName>
    </submittedName>
</protein>
<organism evidence="1 2">
    <name type="scientific">Candidatus Hakubella thermalkaliphila</name>
    <dbReference type="NCBI Taxonomy" id="2754717"/>
    <lineage>
        <taxon>Bacteria</taxon>
        <taxon>Bacillati</taxon>
        <taxon>Actinomycetota</taxon>
        <taxon>Actinomycetota incertae sedis</taxon>
        <taxon>Candidatus Hakubellales</taxon>
        <taxon>Candidatus Hakubellaceae</taxon>
        <taxon>Candidatus Hakubella</taxon>
    </lineage>
</organism>
<reference evidence="1 2" key="1">
    <citation type="journal article" date="2020" name="Front. Microbiol.">
        <title>Single-cell genomics of novel Actinobacteria with the Wood-Ljungdahl pathway discovered in a serpentinizing system.</title>
        <authorList>
            <person name="Merino N."/>
            <person name="Kawai M."/>
            <person name="Boyd E.S."/>
            <person name="Colman D.R."/>
            <person name="McGlynn S.E."/>
            <person name="Nealson K.H."/>
            <person name="Kurokawa K."/>
            <person name="Hongoh Y."/>
        </authorList>
    </citation>
    <scope>NUCLEOTIDE SEQUENCE [LARGE SCALE GENOMIC DNA]</scope>
    <source>
        <strain evidence="1 2">S03</strain>
    </source>
</reference>
<comment type="caution">
    <text evidence="1">The sequence shown here is derived from an EMBL/GenBank/DDBJ whole genome shotgun (WGS) entry which is preliminary data.</text>
</comment>
<feature type="non-terminal residue" evidence="1">
    <location>
        <position position="1"/>
    </location>
</feature>
<name>A0A6V8NPI6_9ACTN</name>
<dbReference type="AlphaFoldDB" id="A0A6V8NPI6"/>
<gene>
    <name evidence="1" type="ORF">HKBW3S03_01878</name>
</gene>
<evidence type="ECO:0000313" key="1">
    <source>
        <dbReference type="EMBL" id="GFP20376.1"/>
    </source>
</evidence>
<proteinExistence type="predicted"/>
<accession>A0A6V8NPI6</accession>
<evidence type="ECO:0000313" key="2">
    <source>
        <dbReference type="Proteomes" id="UP000574717"/>
    </source>
</evidence>